<dbReference type="GO" id="GO:0090307">
    <property type="term" value="P:mitotic spindle assembly"/>
    <property type="evidence" value="ECO:0007669"/>
    <property type="project" value="InterPro"/>
</dbReference>
<keyword evidence="6" id="KW-0498">Mitosis</keyword>
<dbReference type="Ensembl" id="ENSLOCT00000003492.1">
    <property type="protein sequence ID" value="ENSLOCP00000003485.1"/>
    <property type="gene ID" value="ENSLOCG00000002962.1"/>
</dbReference>
<dbReference type="PANTHER" id="PTHR31167">
    <property type="entry name" value="SPINDLE AND CENTRIOLE ASSOCIATED PROTEIN 1 SPICE1"/>
    <property type="match status" value="1"/>
</dbReference>
<evidence type="ECO:0000256" key="6">
    <source>
        <dbReference type="ARBA" id="ARBA00022776"/>
    </source>
</evidence>
<feature type="compositionally biased region" description="Basic residues" evidence="11">
    <location>
        <begin position="16"/>
        <end position="28"/>
    </location>
</feature>
<keyword evidence="4" id="KW-0963">Cytoplasm</keyword>
<keyword evidence="5" id="KW-0132">Cell division</keyword>
<evidence type="ECO:0000256" key="9">
    <source>
        <dbReference type="ARBA" id="ARBA00023306"/>
    </source>
</evidence>
<keyword evidence="8" id="KW-0206">Cytoskeleton</keyword>
<organism evidence="12 13">
    <name type="scientific">Lepisosteus oculatus</name>
    <name type="common">Spotted gar</name>
    <dbReference type="NCBI Taxonomy" id="7918"/>
    <lineage>
        <taxon>Eukaryota</taxon>
        <taxon>Metazoa</taxon>
        <taxon>Chordata</taxon>
        <taxon>Craniata</taxon>
        <taxon>Vertebrata</taxon>
        <taxon>Euteleostomi</taxon>
        <taxon>Actinopterygii</taxon>
        <taxon>Neopterygii</taxon>
        <taxon>Holostei</taxon>
        <taxon>Semionotiformes</taxon>
        <taxon>Lepisosteidae</taxon>
        <taxon>Lepisosteus</taxon>
    </lineage>
</organism>
<dbReference type="InterPro" id="IPR031387">
    <property type="entry name" value="SPICE1"/>
</dbReference>
<reference evidence="12" key="2">
    <citation type="submission" date="2025-08" db="UniProtKB">
        <authorList>
            <consortium name="Ensembl"/>
        </authorList>
    </citation>
    <scope>IDENTIFICATION</scope>
</reference>
<evidence type="ECO:0000256" key="10">
    <source>
        <dbReference type="ARBA" id="ARBA00030722"/>
    </source>
</evidence>
<evidence type="ECO:0000256" key="11">
    <source>
        <dbReference type="SAM" id="MobiDB-lite"/>
    </source>
</evidence>
<keyword evidence="13" id="KW-1185">Reference proteome</keyword>
<dbReference type="EMBL" id="AHAT01003254">
    <property type="status" value="NOT_ANNOTATED_CDS"/>
    <property type="molecule type" value="Genomic_DNA"/>
</dbReference>
<evidence type="ECO:0000256" key="8">
    <source>
        <dbReference type="ARBA" id="ARBA00023212"/>
    </source>
</evidence>
<evidence type="ECO:0000313" key="12">
    <source>
        <dbReference type="Ensembl" id="ENSLOCP00000003485.1"/>
    </source>
</evidence>
<evidence type="ECO:0000256" key="3">
    <source>
        <dbReference type="ARBA" id="ARBA00018313"/>
    </source>
</evidence>
<sequence length="490" mass="54662">MSFVRGSRSCPPAGRPGRKATRVRKKKAAGQQDWVSTIQDLQATRKKQKQNTHLNSVPKSSCVALGFREWKEQFRRKYRKHCGSPNSFSGFECSPCVCAQVLSEQYRMQDVLERSDRALAVVKDLFGDAPRRQTGAAAAALSLNYMHPSKYKMAQRIWQQEHVKCFNCELKEQAMWHLHDPRSDSSERRMEENTTCGSRYSRYLQEKETIGQQGRPGDQQHSLSHAPLAAGAPRSPHTPLPTAVPSGERAARDITSKTGLRAALNATAAVQRVRPRRQAAAPSPASPRHSPALVTHVLNPHPRPRSRAGKKSKPLGSSRRRCEEPPGLDSSAVAALSSNQSSLELLQSMLGEVEQELESLDHQDPHSSVAPPHRAPGLTGFSVSLVSTLRRLAQHLRQSDRALQGEMAQRRRLEGETREQRSLIDALTAEALALREENSAMQVHRECFLEKTNMNVLELHFHPVVFFSNAKPQVKLQQHIAATEQQLSSV</sequence>
<reference evidence="12" key="3">
    <citation type="submission" date="2025-09" db="UniProtKB">
        <authorList>
            <consortium name="Ensembl"/>
        </authorList>
    </citation>
    <scope>IDENTIFICATION</scope>
</reference>
<feature type="region of interest" description="Disordered" evidence="11">
    <location>
        <begin position="354"/>
        <end position="375"/>
    </location>
</feature>
<name>W5M527_LEPOC</name>
<evidence type="ECO:0000256" key="4">
    <source>
        <dbReference type="ARBA" id="ARBA00022490"/>
    </source>
</evidence>
<comment type="subcellular location">
    <subcellularLocation>
        <location evidence="1">Cytoplasm</location>
        <location evidence="1">Cytoskeleton</location>
        <location evidence="1">Microtubule organizing center</location>
        <location evidence="1">Centrosome</location>
        <location evidence="1">Centriole</location>
    </subcellularLocation>
    <subcellularLocation>
        <location evidence="2">Cytoplasm</location>
        <location evidence="2">Cytoskeleton</location>
        <location evidence="2">Spindle</location>
    </subcellularLocation>
</comment>
<dbReference type="GeneTree" id="ENSGT00390000006207"/>
<feature type="region of interest" description="Disordered" evidence="11">
    <location>
        <begin position="1"/>
        <end position="34"/>
    </location>
</feature>
<feature type="compositionally biased region" description="Low complexity" evidence="11">
    <location>
        <begin position="268"/>
        <end position="292"/>
    </location>
</feature>
<evidence type="ECO:0000256" key="5">
    <source>
        <dbReference type="ARBA" id="ARBA00022618"/>
    </source>
</evidence>
<dbReference type="EMBL" id="AHAT01003257">
    <property type="status" value="NOT_ANNOTATED_CDS"/>
    <property type="molecule type" value="Genomic_DNA"/>
</dbReference>
<feature type="region of interest" description="Disordered" evidence="11">
    <location>
        <begin position="266"/>
        <end position="332"/>
    </location>
</feature>
<evidence type="ECO:0000256" key="1">
    <source>
        <dbReference type="ARBA" id="ARBA00004114"/>
    </source>
</evidence>
<dbReference type="GO" id="GO:0005819">
    <property type="term" value="C:spindle"/>
    <property type="evidence" value="ECO:0007669"/>
    <property type="project" value="UniProtKB-SubCell"/>
</dbReference>
<dbReference type="EMBL" id="AHAT01003255">
    <property type="status" value="NOT_ANNOTATED_CDS"/>
    <property type="molecule type" value="Genomic_DNA"/>
</dbReference>
<reference evidence="13" key="1">
    <citation type="submission" date="2011-12" db="EMBL/GenBank/DDBJ databases">
        <title>The Draft Genome of Lepisosteus oculatus.</title>
        <authorList>
            <consortium name="The Broad Institute Genome Assembly &amp; Analysis Group"/>
            <consortium name="Computational R&amp;D Group"/>
            <consortium name="and Sequencing Platform"/>
            <person name="Di Palma F."/>
            <person name="Alfoldi J."/>
            <person name="Johnson J."/>
            <person name="Berlin A."/>
            <person name="Gnerre S."/>
            <person name="Jaffe D."/>
            <person name="MacCallum I."/>
            <person name="Young S."/>
            <person name="Walker B.J."/>
            <person name="Lander E.S."/>
            <person name="Lindblad-Toh K."/>
        </authorList>
    </citation>
    <scope>NUCLEOTIDE SEQUENCE [LARGE SCALE GENOMIC DNA]</scope>
</reference>
<protein>
    <recommendedName>
        <fullName evidence="3">Spindle and centriole-associated protein 1</fullName>
    </recommendedName>
    <alternativeName>
        <fullName evidence="10">Coiled-coil domain-containing protein 52</fullName>
    </alternativeName>
</protein>
<feature type="region of interest" description="Disordered" evidence="11">
    <location>
        <begin position="181"/>
        <end position="251"/>
    </location>
</feature>
<dbReference type="Proteomes" id="UP000018468">
    <property type="component" value="Linkage group LG3"/>
</dbReference>
<proteinExistence type="predicted"/>
<evidence type="ECO:0000256" key="7">
    <source>
        <dbReference type="ARBA" id="ARBA00023054"/>
    </source>
</evidence>
<dbReference type="AlphaFoldDB" id="W5M527"/>
<keyword evidence="7" id="KW-0175">Coiled coil</keyword>
<evidence type="ECO:0000313" key="13">
    <source>
        <dbReference type="Proteomes" id="UP000018468"/>
    </source>
</evidence>
<evidence type="ECO:0000256" key="2">
    <source>
        <dbReference type="ARBA" id="ARBA00004186"/>
    </source>
</evidence>
<dbReference type="Pfam" id="PF15678">
    <property type="entry name" value="SPICE"/>
    <property type="match status" value="1"/>
</dbReference>
<feature type="compositionally biased region" description="Basic residues" evidence="11">
    <location>
        <begin position="302"/>
        <end position="313"/>
    </location>
</feature>
<dbReference type="EMBL" id="AHAT01003256">
    <property type="status" value="NOT_ANNOTATED_CDS"/>
    <property type="molecule type" value="Genomic_DNA"/>
</dbReference>
<dbReference type="PANTHER" id="PTHR31167:SF3">
    <property type="entry name" value="SPINDLE AND CENTRIOLE-ASSOCIATED PROTEIN 1"/>
    <property type="match status" value="1"/>
</dbReference>
<keyword evidence="9" id="KW-0131">Cell cycle</keyword>
<accession>W5M527</accession>
<dbReference type="GO" id="GO:0051301">
    <property type="term" value="P:cell division"/>
    <property type="evidence" value="ECO:0007669"/>
    <property type="project" value="UniProtKB-KW"/>
</dbReference>
<dbReference type="GO" id="GO:0005814">
    <property type="term" value="C:centriole"/>
    <property type="evidence" value="ECO:0007669"/>
    <property type="project" value="UniProtKB-SubCell"/>
</dbReference>
<feature type="compositionally biased region" description="Basic and acidic residues" evidence="11">
    <location>
        <begin position="181"/>
        <end position="192"/>
    </location>
</feature>
<dbReference type="Bgee" id="ENSLOCG00000002962">
    <property type="expression patterns" value="Expressed in ovary and 13 other cell types or tissues"/>
</dbReference>